<keyword evidence="2" id="KW-0521">NADP</keyword>
<evidence type="ECO:0000256" key="1">
    <source>
        <dbReference type="ARBA" id="ARBA00006328"/>
    </source>
</evidence>
<keyword evidence="5" id="KW-1185">Reference proteome</keyword>
<dbReference type="InterPro" id="IPR051164">
    <property type="entry name" value="NmrA-like_oxidored"/>
</dbReference>
<feature type="domain" description="NmrA-like" evidence="3">
    <location>
        <begin position="7"/>
        <end position="276"/>
    </location>
</feature>
<dbReference type="SUPFAM" id="SSF51735">
    <property type="entry name" value="NAD(P)-binding Rossmann-fold domains"/>
    <property type="match status" value="1"/>
</dbReference>
<evidence type="ECO:0000256" key="2">
    <source>
        <dbReference type="ARBA" id="ARBA00022857"/>
    </source>
</evidence>
<sequence>MASTQSNQTIVVIGATGIQGSGVVQALLNQGNLSVRALTQNPNSPKARTLLSKYQTADDRLGLVAGQVYDEESLHTAFKGAYGVFDLTSERYPVKTLSEESELKHEIEAGRNIISAAKQCGIGHVAFSSLPDTVKASGGQFKRIHHMNNKHAVEQLAREALGGFTAVMPGFFYNNLIWPQYCRLRAHDMGAFVTKIFHLGVGKTKGKTYLALGPRISPQEIAQTFTRITGKPAVYSPISFEEFGDLSSRLVGPAFKEDAIEMMQCAAVAPDDKTCYGAFELDSERACEELGVSGSSFEDWLRRSGWTGPQNS</sequence>
<evidence type="ECO:0000313" key="4">
    <source>
        <dbReference type="EMBL" id="RFN50774.1"/>
    </source>
</evidence>
<dbReference type="STRING" id="2594813.A0A395MS42"/>
<dbReference type="InterPro" id="IPR008030">
    <property type="entry name" value="NmrA-like"/>
</dbReference>
<reference evidence="4 5" key="1">
    <citation type="journal article" date="2018" name="PLoS Pathog.">
        <title>Evolution of structural diversity of trichothecenes, a family of toxins produced by plant pathogenic and entomopathogenic fungi.</title>
        <authorList>
            <person name="Proctor R.H."/>
            <person name="McCormick S.P."/>
            <person name="Kim H.S."/>
            <person name="Cardoza R.E."/>
            <person name="Stanley A.M."/>
            <person name="Lindo L."/>
            <person name="Kelly A."/>
            <person name="Brown D.W."/>
            <person name="Lee T."/>
            <person name="Vaughan M.M."/>
            <person name="Alexander N.J."/>
            <person name="Busman M."/>
            <person name="Gutierrez S."/>
        </authorList>
    </citation>
    <scope>NUCLEOTIDE SEQUENCE [LARGE SCALE GENOMIC DNA]</scope>
    <source>
        <strain evidence="4 5">NRRL 13405</strain>
    </source>
</reference>
<dbReference type="InterPro" id="IPR036291">
    <property type="entry name" value="NAD(P)-bd_dom_sf"/>
</dbReference>
<dbReference type="Proteomes" id="UP000265631">
    <property type="component" value="Unassembled WGS sequence"/>
</dbReference>
<dbReference type="Pfam" id="PF05368">
    <property type="entry name" value="NmrA"/>
    <property type="match status" value="1"/>
</dbReference>
<evidence type="ECO:0000259" key="3">
    <source>
        <dbReference type="Pfam" id="PF05368"/>
    </source>
</evidence>
<evidence type="ECO:0000313" key="5">
    <source>
        <dbReference type="Proteomes" id="UP000265631"/>
    </source>
</evidence>
<proteinExistence type="inferred from homology"/>
<comment type="similarity">
    <text evidence="1">Belongs to the NmrA-type oxidoreductase family.</text>
</comment>
<gene>
    <name evidence="4" type="ORF">FIE12Z_5012</name>
</gene>
<accession>A0A395MS42</accession>
<comment type="caution">
    <text evidence="4">The sequence shown here is derived from an EMBL/GenBank/DDBJ whole genome shotgun (WGS) entry which is preliminary data.</text>
</comment>
<dbReference type="PANTHER" id="PTHR42748">
    <property type="entry name" value="NITROGEN METABOLITE REPRESSION PROTEIN NMRA FAMILY MEMBER"/>
    <property type="match status" value="1"/>
</dbReference>
<dbReference type="Gene3D" id="3.40.50.720">
    <property type="entry name" value="NAD(P)-binding Rossmann-like Domain"/>
    <property type="match status" value="1"/>
</dbReference>
<dbReference type="EMBL" id="PXXK01000128">
    <property type="protein sequence ID" value="RFN50774.1"/>
    <property type="molecule type" value="Genomic_DNA"/>
</dbReference>
<dbReference type="AlphaFoldDB" id="A0A395MS42"/>
<name>A0A395MS42_9HYPO</name>
<dbReference type="PANTHER" id="PTHR42748:SF7">
    <property type="entry name" value="NMRA LIKE REDOX SENSOR 1-RELATED"/>
    <property type="match status" value="1"/>
</dbReference>
<organism evidence="4 5">
    <name type="scientific">Fusarium flagelliforme</name>
    <dbReference type="NCBI Taxonomy" id="2675880"/>
    <lineage>
        <taxon>Eukaryota</taxon>
        <taxon>Fungi</taxon>
        <taxon>Dikarya</taxon>
        <taxon>Ascomycota</taxon>
        <taxon>Pezizomycotina</taxon>
        <taxon>Sordariomycetes</taxon>
        <taxon>Hypocreomycetidae</taxon>
        <taxon>Hypocreales</taxon>
        <taxon>Nectriaceae</taxon>
        <taxon>Fusarium</taxon>
        <taxon>Fusarium incarnatum-equiseti species complex</taxon>
    </lineage>
</organism>
<protein>
    <submittedName>
        <fullName evidence="4">Cinnamoyl-coa reductase</fullName>
    </submittedName>
</protein>